<dbReference type="Proteomes" id="UP000317901">
    <property type="component" value="Unassembled WGS sequence"/>
</dbReference>
<feature type="region of interest" description="Disordered" evidence="1">
    <location>
        <begin position="315"/>
        <end position="340"/>
    </location>
</feature>
<proteinExistence type="predicted"/>
<accession>A0A5C5Q4U9</accession>
<evidence type="ECO:0000256" key="1">
    <source>
        <dbReference type="SAM" id="MobiDB-lite"/>
    </source>
</evidence>
<reference evidence="2 3" key="1">
    <citation type="submission" date="2019-06" db="EMBL/GenBank/DDBJ databases">
        <title>Pseudomonas bimorpha sp. nov. isolated from bovine raw milk and skim milk concentrate.</title>
        <authorList>
            <person name="Hofmann K."/>
            <person name="Huptas C."/>
            <person name="Doll E."/>
            <person name="Scherer S."/>
            <person name="Wenning M."/>
        </authorList>
    </citation>
    <scope>NUCLEOTIDE SEQUENCE [LARGE SCALE GENOMIC DNA]</scope>
    <source>
        <strain evidence="2 3">DSM 108990</strain>
    </source>
</reference>
<dbReference type="AlphaFoldDB" id="A0A5C5Q4U9"/>
<comment type="caution">
    <text evidence="2">The sequence shown here is derived from an EMBL/GenBank/DDBJ whole genome shotgun (WGS) entry which is preliminary data.</text>
</comment>
<evidence type="ECO:0000313" key="2">
    <source>
        <dbReference type="EMBL" id="TWS00458.1"/>
    </source>
</evidence>
<dbReference type="OrthoDB" id="6961954at2"/>
<evidence type="ECO:0000313" key="3">
    <source>
        <dbReference type="Proteomes" id="UP000317901"/>
    </source>
</evidence>
<dbReference type="RefSeq" id="WP_146424682.1">
    <property type="nucleotide sequence ID" value="NZ_VFIP01000002.1"/>
</dbReference>
<name>A0A5C5Q4U9_9PSED</name>
<sequence length="340" mass="38721">MPRSLIRKNPNDFKTLSLFVEATPEGLSYQSIGMPLNFAQTLHKRRQVNVTDTRRFGVELANLGVSVRLTLNWQGRDYWVLVRQRRQDRGDVVLKLISGYVPAHEINLPLHTAVQEVAEECLLETPEGWLSGRFKETWLPAPYASALHYREALPFLLTPLSGAALAVRCGSQTLLERPRAYVHLPTASLQLIYDLRLEVPKEAKSLSLLHVDERLEGDQLVARLNRKRPDLYLMPLTDGLPCAELYTLHKDRLHSVSTRGIHLAESFAPQVGWVVSDERIRWKDWLKQQGLNAPEKESGLKRLTGKARQIFRKVVKHKAPHPNPLPEGEGTDRTSIQDQH</sequence>
<gene>
    <name evidence="2" type="ORF">FJD37_01475</name>
</gene>
<protein>
    <submittedName>
        <fullName evidence="2">Metal ABC transporter ATPase</fullName>
    </submittedName>
</protein>
<dbReference type="EMBL" id="VFIP01000002">
    <property type="protein sequence ID" value="TWS00458.1"/>
    <property type="molecule type" value="Genomic_DNA"/>
</dbReference>
<organism evidence="2 3">
    <name type="scientific">Pseudomonas saxonica</name>
    <dbReference type="NCBI Taxonomy" id="2600598"/>
    <lineage>
        <taxon>Bacteria</taxon>
        <taxon>Pseudomonadati</taxon>
        <taxon>Pseudomonadota</taxon>
        <taxon>Gammaproteobacteria</taxon>
        <taxon>Pseudomonadales</taxon>
        <taxon>Pseudomonadaceae</taxon>
        <taxon>Pseudomonas</taxon>
    </lineage>
</organism>